<sequence length="165" mass="18118">MKAKLTSLAFLLLLCPILVSAQASPFDTINRDEVEIGGAITYGDSAGDLTSAFGDPEHTRDYYLEMDKKTEVQYIYADGSEFRFIDDKLHSFKIASPDYTLSLGEAQLQIGDSLASVASSFPNSRSYMENDATAMIIGLGTGDHDVLLVVFDAEETVCEIRQHTF</sequence>
<keyword evidence="3" id="KW-1185">Reference proteome</keyword>
<dbReference type="Proteomes" id="UP000221024">
    <property type="component" value="Unassembled WGS sequence"/>
</dbReference>
<organism evidence="2 3">
    <name type="scientific">Longimonas halophila</name>
    <dbReference type="NCBI Taxonomy" id="1469170"/>
    <lineage>
        <taxon>Bacteria</taxon>
        <taxon>Pseudomonadati</taxon>
        <taxon>Rhodothermota</taxon>
        <taxon>Rhodothermia</taxon>
        <taxon>Rhodothermales</taxon>
        <taxon>Salisaetaceae</taxon>
        <taxon>Longimonas</taxon>
    </lineage>
</organism>
<evidence type="ECO:0000313" key="3">
    <source>
        <dbReference type="Proteomes" id="UP000221024"/>
    </source>
</evidence>
<keyword evidence="1" id="KW-0732">Signal</keyword>
<gene>
    <name evidence="2" type="ORF">CRI93_06350</name>
</gene>
<feature type="chain" id="PRO_5013803370" evidence="1">
    <location>
        <begin position="24"/>
        <end position="165"/>
    </location>
</feature>
<comment type="caution">
    <text evidence="2">The sequence shown here is derived from an EMBL/GenBank/DDBJ whole genome shotgun (WGS) entry which is preliminary data.</text>
</comment>
<reference evidence="2 3" key="1">
    <citation type="submission" date="2017-10" db="EMBL/GenBank/DDBJ databases">
        <title>Draft genome of Longimonas halophila.</title>
        <authorList>
            <person name="Goh K.M."/>
            <person name="Shamsir M.S."/>
            <person name="Lim S.W."/>
        </authorList>
    </citation>
    <scope>NUCLEOTIDE SEQUENCE [LARGE SCALE GENOMIC DNA]</scope>
    <source>
        <strain evidence="2 3">KCTC 42399</strain>
    </source>
</reference>
<proteinExistence type="predicted"/>
<evidence type="ECO:0000313" key="2">
    <source>
        <dbReference type="EMBL" id="PEN07598.1"/>
    </source>
</evidence>
<accession>A0A2H3NLV5</accession>
<dbReference type="OrthoDB" id="795790at2"/>
<dbReference type="AlphaFoldDB" id="A0A2H3NLV5"/>
<protein>
    <submittedName>
        <fullName evidence="2">Uncharacterized protein</fullName>
    </submittedName>
</protein>
<dbReference type="EMBL" id="PDEP01000005">
    <property type="protein sequence ID" value="PEN07598.1"/>
    <property type="molecule type" value="Genomic_DNA"/>
</dbReference>
<dbReference type="RefSeq" id="WP_098061786.1">
    <property type="nucleotide sequence ID" value="NZ_PDEP01000005.1"/>
</dbReference>
<name>A0A2H3NLV5_9BACT</name>
<feature type="signal peptide" evidence="1">
    <location>
        <begin position="1"/>
        <end position="23"/>
    </location>
</feature>
<evidence type="ECO:0000256" key="1">
    <source>
        <dbReference type="SAM" id="SignalP"/>
    </source>
</evidence>